<dbReference type="Pfam" id="PF00789">
    <property type="entry name" value="UBX"/>
    <property type="match status" value="1"/>
</dbReference>
<reference evidence="3 4" key="1">
    <citation type="submission" date="2024-04" db="EMBL/GenBank/DDBJ databases">
        <title>Genome assembly C_amara_ONT_v2.</title>
        <authorList>
            <person name="Yant L."/>
            <person name="Moore C."/>
            <person name="Slenker M."/>
        </authorList>
    </citation>
    <scope>NUCLEOTIDE SEQUENCE [LARGE SCALE GENOMIC DNA]</scope>
    <source>
        <tissue evidence="3">Leaf</tissue>
    </source>
</reference>
<dbReference type="Gene3D" id="3.10.20.90">
    <property type="entry name" value="Phosphatidylinositol 3-kinase Catalytic Subunit, Chain A, domain 1"/>
    <property type="match status" value="1"/>
</dbReference>
<keyword evidence="1" id="KW-0833">Ubl conjugation pathway</keyword>
<dbReference type="InterPro" id="IPR006577">
    <property type="entry name" value="UAS"/>
</dbReference>
<feature type="domain" description="UBX" evidence="2">
    <location>
        <begin position="397"/>
        <end position="477"/>
    </location>
</feature>
<dbReference type="EMBL" id="JBANAX010000672">
    <property type="protein sequence ID" value="KAL1198208.1"/>
    <property type="molecule type" value="Genomic_DNA"/>
</dbReference>
<dbReference type="InterPro" id="IPR036249">
    <property type="entry name" value="Thioredoxin-like_sf"/>
</dbReference>
<evidence type="ECO:0000313" key="4">
    <source>
        <dbReference type="Proteomes" id="UP001558713"/>
    </source>
</evidence>
<keyword evidence="4" id="KW-1185">Reference proteome</keyword>
<dbReference type="CDD" id="cd01767">
    <property type="entry name" value="UBX"/>
    <property type="match status" value="1"/>
</dbReference>
<dbReference type="AlphaFoldDB" id="A0ABD0ZUC0"/>
<dbReference type="SUPFAM" id="SSF54236">
    <property type="entry name" value="Ubiquitin-like"/>
    <property type="match status" value="1"/>
</dbReference>
<dbReference type="SMART" id="SM00594">
    <property type="entry name" value="UAS"/>
    <property type="match status" value="1"/>
</dbReference>
<evidence type="ECO:0000313" key="3">
    <source>
        <dbReference type="EMBL" id="KAL1198208.1"/>
    </source>
</evidence>
<dbReference type="CDD" id="cd02958">
    <property type="entry name" value="UAS"/>
    <property type="match status" value="1"/>
</dbReference>
<dbReference type="InterPro" id="IPR001012">
    <property type="entry name" value="UBX_dom"/>
</dbReference>
<dbReference type="Gene3D" id="3.40.30.10">
    <property type="entry name" value="Glutaredoxin"/>
    <property type="match status" value="1"/>
</dbReference>
<protein>
    <submittedName>
        <fullName evidence="3">Plant UBX domain-containing protein 16</fullName>
    </submittedName>
</protein>
<dbReference type="SUPFAM" id="SSF52833">
    <property type="entry name" value="Thioredoxin-like"/>
    <property type="match status" value="1"/>
</dbReference>
<organism evidence="3 4">
    <name type="scientific">Cardamine amara subsp. amara</name>
    <dbReference type="NCBI Taxonomy" id="228776"/>
    <lineage>
        <taxon>Eukaryota</taxon>
        <taxon>Viridiplantae</taxon>
        <taxon>Streptophyta</taxon>
        <taxon>Embryophyta</taxon>
        <taxon>Tracheophyta</taxon>
        <taxon>Spermatophyta</taxon>
        <taxon>Magnoliopsida</taxon>
        <taxon>eudicotyledons</taxon>
        <taxon>Gunneridae</taxon>
        <taxon>Pentapetalae</taxon>
        <taxon>rosids</taxon>
        <taxon>malvids</taxon>
        <taxon>Brassicales</taxon>
        <taxon>Brassicaceae</taxon>
        <taxon>Cardamineae</taxon>
        <taxon>Cardamine</taxon>
    </lineage>
</organism>
<comment type="caution">
    <text evidence="3">The sequence shown here is derived from an EMBL/GenBank/DDBJ whole genome shotgun (WGS) entry which is preliminary data.</text>
</comment>
<dbReference type="PROSITE" id="PS50033">
    <property type="entry name" value="UBX"/>
    <property type="match status" value="1"/>
</dbReference>
<dbReference type="Pfam" id="PF14555">
    <property type="entry name" value="UBA_4"/>
    <property type="match status" value="1"/>
</dbReference>
<dbReference type="PANTHER" id="PTHR23322">
    <property type="entry name" value="FAS-ASSOCIATED PROTEIN"/>
    <property type="match status" value="1"/>
</dbReference>
<dbReference type="InterPro" id="IPR029071">
    <property type="entry name" value="Ubiquitin-like_domsf"/>
</dbReference>
<dbReference type="CDD" id="cd14273">
    <property type="entry name" value="UBA_TAP-C_like"/>
    <property type="match status" value="1"/>
</dbReference>
<accession>A0ABD0ZUC0</accession>
<evidence type="ECO:0000256" key="1">
    <source>
        <dbReference type="ARBA" id="ARBA00022786"/>
    </source>
</evidence>
<evidence type="ECO:0000259" key="2">
    <source>
        <dbReference type="PROSITE" id="PS50033"/>
    </source>
</evidence>
<proteinExistence type="predicted"/>
<dbReference type="InterPro" id="IPR050730">
    <property type="entry name" value="UBX_domain-protein"/>
</dbReference>
<gene>
    <name evidence="3" type="ORF">V5N11_026283</name>
</gene>
<dbReference type="Pfam" id="PF13899">
    <property type="entry name" value="Thioredoxin_7"/>
    <property type="match status" value="1"/>
</dbReference>
<name>A0ABD0ZUC0_CARAN</name>
<dbReference type="PANTHER" id="PTHR23322:SF78">
    <property type="entry name" value="PLANT UBX DOMAIN-CONTAINING PROTEIN 16-RELATED"/>
    <property type="match status" value="1"/>
</dbReference>
<sequence>MERAMRRQISSFLKIAVGQTEEIAIQFLMATMWNVDRAINLFLSVREYQQQQQPLTYEEIWESNPGPSDSGSDSRLSSLYRAPLDLLFDGSFEDAKTTSSKEDQWLLVNLQSMTEFSSHELNRDLWSNDAVSQAIKCSFILFQVYDHTKEGKKISTFYRINSASPVVLLIDPITGQKMRSWSGVIELQSFLEDLIKYSDAGPHEHITSLEKTCFSRNHASQVKDFDKSSAEVKTLFSSKKEETCPSRNHTPLGQEFEDQVVAPSWGPEFEEETRSPSIHSFWDFEYEESSEVEEEEEACASGYHTPLGQEFEDQVVAPSWGPEFEEETASVRSIHSSWDSECEESLEVEEEETYSSSYQIPSWVHEFEEKMILPEYEEENCLEEFPVLTEEPKGDCDRSLVCSLCVRFPDGRRKQRKFLKSEPIQLLWSFCYSHMEESKTKSFKLVEAIPGATKTLDYGANVTFDESGLANSMISVTWE</sequence>
<dbReference type="Proteomes" id="UP001558713">
    <property type="component" value="Unassembled WGS sequence"/>
</dbReference>